<evidence type="ECO:0000256" key="1">
    <source>
        <dbReference type="SAM" id="Phobius"/>
    </source>
</evidence>
<dbReference type="InterPro" id="IPR048405">
    <property type="entry name" value="GldM_Ig-like-1"/>
</dbReference>
<gene>
    <name evidence="3" type="ORF">I2I01_13105</name>
</gene>
<keyword evidence="1" id="KW-1133">Transmembrane helix</keyword>
<name>A0A931BFM7_9BACT</name>
<proteinExistence type="predicted"/>
<keyword evidence="1" id="KW-0472">Membrane</keyword>
<keyword evidence="4" id="KW-1185">Reference proteome</keyword>
<accession>A0A931BFM7</accession>
<dbReference type="Pfam" id="PF21601">
    <property type="entry name" value="GldM_2nd"/>
    <property type="match status" value="1"/>
</dbReference>
<dbReference type="EMBL" id="JADQDP010000003">
    <property type="protein sequence ID" value="MBF9142579.1"/>
    <property type="molecule type" value="Genomic_DNA"/>
</dbReference>
<dbReference type="Proteomes" id="UP000645610">
    <property type="component" value="Unassembled WGS sequence"/>
</dbReference>
<evidence type="ECO:0000313" key="3">
    <source>
        <dbReference type="EMBL" id="MBF9142579.1"/>
    </source>
</evidence>
<protein>
    <recommendedName>
        <fullName evidence="2">Gliding motility-associated protein GldM first immunoglobulin-like domain-containing protein</fullName>
    </recommendedName>
</protein>
<evidence type="ECO:0000313" key="4">
    <source>
        <dbReference type="Proteomes" id="UP000645610"/>
    </source>
</evidence>
<organism evidence="3 4">
    <name type="scientific">Hymenobacter properus</name>
    <dbReference type="NCBI Taxonomy" id="2791026"/>
    <lineage>
        <taxon>Bacteria</taxon>
        <taxon>Pseudomonadati</taxon>
        <taxon>Bacteroidota</taxon>
        <taxon>Cytophagia</taxon>
        <taxon>Cytophagales</taxon>
        <taxon>Hymenobacteraceae</taxon>
        <taxon>Hymenobacter</taxon>
    </lineage>
</organism>
<dbReference type="RefSeq" id="WP_196286931.1">
    <property type="nucleotide sequence ID" value="NZ_JADQDP010000003.1"/>
</dbReference>
<evidence type="ECO:0000259" key="2">
    <source>
        <dbReference type="Pfam" id="PF21601"/>
    </source>
</evidence>
<comment type="caution">
    <text evidence="3">The sequence shown here is derived from an EMBL/GenBank/DDBJ whole genome shotgun (WGS) entry which is preliminary data.</text>
</comment>
<reference evidence="3 4" key="1">
    <citation type="submission" date="2020-11" db="EMBL/GenBank/DDBJ databases">
        <authorList>
            <person name="Kim M.K."/>
        </authorList>
    </citation>
    <scope>NUCLEOTIDE SEQUENCE [LARGE SCALE GENOMIC DNA]</scope>
    <source>
        <strain evidence="3 4">BT439</strain>
    </source>
</reference>
<dbReference type="AlphaFoldDB" id="A0A931BFM7"/>
<keyword evidence="1" id="KW-0812">Transmembrane</keyword>
<feature type="transmembrane region" description="Helical" evidence="1">
    <location>
        <begin position="6"/>
        <end position="22"/>
    </location>
</feature>
<sequence length="319" mass="35417">MARQIIYSIIVALLAGGLFFQHHRHQQEQRRIWVKLRLLNASLLVANEQNEEAARRSARETESLVRRIGSQQQGVRVVKQNEEILRRTTQVVGVLRNMRSRLLHILPRVEHLSDLASNKGGVAAVLADSTGGASVHRQLADYTAFIRQFLPELPLLQARQARDPVLKEALADAGGAGQFYYDQASFSEALVMLTQQETAVWAYATAALGNQSLKVTYCGVLDKVRARVMTVADTVAAGEKYRAALFLGALQDYRDLRMSVNGKAISVLPNGEGRVEFIVPKSGAAPGVSPTFWRGAIQTSMYGRDSTFEVLVRYFVRHN</sequence>
<feature type="domain" description="Gliding motility-associated protein GldM first immunoglobulin-like" evidence="2">
    <location>
        <begin position="221"/>
        <end position="316"/>
    </location>
</feature>